<keyword evidence="2" id="KW-0732">Signal</keyword>
<dbReference type="Proteomes" id="UP000032180">
    <property type="component" value="Chromosome 7"/>
</dbReference>
<dbReference type="Gramene" id="LPERR07G06870.1">
    <property type="protein sequence ID" value="LPERR07G06870.1"/>
    <property type="gene ID" value="LPERR07G06870"/>
</dbReference>
<feature type="signal peptide" evidence="2">
    <location>
        <begin position="1"/>
        <end position="23"/>
    </location>
</feature>
<evidence type="ECO:0000256" key="1">
    <source>
        <dbReference type="SAM" id="Phobius"/>
    </source>
</evidence>
<dbReference type="HOGENOM" id="CLU_2149474_0_0_1"/>
<dbReference type="STRING" id="77586.A0A0D9WX12"/>
<sequence>MRTSTVILAAAMALLLLATAARSDDGGDCGKEDATAAGSESRARARTLKIAAFFSILVCGALGCGLPVLGRRVPALRPDAKTREAMTDLSLKLVYNASYLERQIIFMELNCK</sequence>
<reference evidence="3" key="3">
    <citation type="submission" date="2015-04" db="UniProtKB">
        <authorList>
            <consortium name="EnsemblPlants"/>
        </authorList>
    </citation>
    <scope>IDENTIFICATION</scope>
</reference>
<reference evidence="3 4" key="1">
    <citation type="submission" date="2012-08" db="EMBL/GenBank/DDBJ databases">
        <title>Oryza genome evolution.</title>
        <authorList>
            <person name="Wing R.A."/>
        </authorList>
    </citation>
    <scope>NUCLEOTIDE SEQUENCE</scope>
</reference>
<accession>A0A0D9WX12</accession>
<keyword evidence="1" id="KW-0812">Transmembrane</keyword>
<name>A0A0D9WX12_9ORYZ</name>
<keyword evidence="4" id="KW-1185">Reference proteome</keyword>
<evidence type="ECO:0000313" key="4">
    <source>
        <dbReference type="Proteomes" id="UP000032180"/>
    </source>
</evidence>
<dbReference type="AlphaFoldDB" id="A0A0D9WX12"/>
<proteinExistence type="predicted"/>
<protein>
    <submittedName>
        <fullName evidence="3">Uncharacterized protein</fullName>
    </submittedName>
</protein>
<feature type="chain" id="PRO_5002349158" evidence="2">
    <location>
        <begin position="24"/>
        <end position="112"/>
    </location>
</feature>
<evidence type="ECO:0000313" key="3">
    <source>
        <dbReference type="EnsemblPlants" id="LPERR07G06870.1"/>
    </source>
</evidence>
<keyword evidence="1" id="KW-1133">Transmembrane helix</keyword>
<reference evidence="4" key="2">
    <citation type="submission" date="2013-12" db="EMBL/GenBank/DDBJ databases">
        <authorList>
            <person name="Yu Y."/>
            <person name="Lee S."/>
            <person name="de Baynast K."/>
            <person name="Wissotski M."/>
            <person name="Liu L."/>
            <person name="Talag J."/>
            <person name="Goicoechea J."/>
            <person name="Angelova A."/>
            <person name="Jetty R."/>
            <person name="Kudrna D."/>
            <person name="Golser W."/>
            <person name="Rivera L."/>
            <person name="Zhang J."/>
            <person name="Wing R."/>
        </authorList>
    </citation>
    <scope>NUCLEOTIDE SEQUENCE</scope>
</reference>
<keyword evidence="1" id="KW-0472">Membrane</keyword>
<feature type="transmembrane region" description="Helical" evidence="1">
    <location>
        <begin position="47"/>
        <end position="69"/>
    </location>
</feature>
<organism evidence="3 4">
    <name type="scientific">Leersia perrieri</name>
    <dbReference type="NCBI Taxonomy" id="77586"/>
    <lineage>
        <taxon>Eukaryota</taxon>
        <taxon>Viridiplantae</taxon>
        <taxon>Streptophyta</taxon>
        <taxon>Embryophyta</taxon>
        <taxon>Tracheophyta</taxon>
        <taxon>Spermatophyta</taxon>
        <taxon>Magnoliopsida</taxon>
        <taxon>Liliopsida</taxon>
        <taxon>Poales</taxon>
        <taxon>Poaceae</taxon>
        <taxon>BOP clade</taxon>
        <taxon>Oryzoideae</taxon>
        <taxon>Oryzeae</taxon>
        <taxon>Oryzinae</taxon>
        <taxon>Leersia</taxon>
    </lineage>
</organism>
<evidence type="ECO:0000256" key="2">
    <source>
        <dbReference type="SAM" id="SignalP"/>
    </source>
</evidence>
<dbReference type="EnsemblPlants" id="LPERR07G06870.1">
    <property type="protein sequence ID" value="LPERR07G06870.1"/>
    <property type="gene ID" value="LPERR07G06870"/>
</dbReference>